<dbReference type="InterPro" id="IPR015943">
    <property type="entry name" value="WD40/YVTN_repeat-like_dom_sf"/>
</dbReference>
<sequence>MGWSSHHQNGLIYYNPQQSYRGYTLVATNRGGTYANLIDMEGRICHRWYHPEEIVYGYLLPNGNLIFRSRTARNESEGPTFGGRSMSLIELDWNSNVVWKYESPDMFLHHDFERLLNGNTLVLLWAPVPADLSVQIKGGFVADDDPEQSWGDVIQEITPNGEVVYEWKSWEFLNVDEDVICPLEGRKEWSHQNALNVTPDGDLIVSYRQTSTVGIVDKASGQFRWKWGPGEVNHQHHPTWLPNGRVMMFDNGSHRRGASRSRIIEVDPETNEIGWEYTGTPDISFFSYNISSAERQPNGNTVICEGAPGRIFEVTQSKEIVWEYVSPFYGEGAGGPPQNGVFRAHRYGPDHPALFGKDLDPRRYSNLNRLYASG</sequence>
<protein>
    <recommendedName>
        <fullName evidence="3">Aryl sulfotransferase</fullName>
    </recommendedName>
</protein>
<dbReference type="Proteomes" id="UP001174909">
    <property type="component" value="Unassembled WGS sequence"/>
</dbReference>
<name>A0AA35RVV7_GEOBA</name>
<evidence type="ECO:0000313" key="2">
    <source>
        <dbReference type="Proteomes" id="UP001174909"/>
    </source>
</evidence>
<reference evidence="1" key="1">
    <citation type="submission" date="2023-03" db="EMBL/GenBank/DDBJ databases">
        <authorList>
            <person name="Steffen K."/>
            <person name="Cardenas P."/>
        </authorList>
    </citation>
    <scope>NUCLEOTIDE SEQUENCE</scope>
</reference>
<accession>A0AA35RVV7</accession>
<dbReference type="PANTHER" id="PTHR35340">
    <property type="entry name" value="PQQ ENZYME REPEAT PROTEIN-RELATED"/>
    <property type="match status" value="1"/>
</dbReference>
<dbReference type="InterPro" id="IPR053143">
    <property type="entry name" value="Arylsulfate_ST"/>
</dbReference>
<evidence type="ECO:0000313" key="1">
    <source>
        <dbReference type="EMBL" id="CAI8018644.1"/>
    </source>
</evidence>
<dbReference type="SUPFAM" id="SSF50998">
    <property type="entry name" value="Quinoprotein alcohol dehydrogenase-like"/>
    <property type="match status" value="1"/>
</dbReference>
<dbReference type="Gene3D" id="2.130.10.10">
    <property type="entry name" value="YVTN repeat-like/Quinoprotein amine dehydrogenase"/>
    <property type="match status" value="1"/>
</dbReference>
<dbReference type="InterPro" id="IPR010262">
    <property type="entry name" value="Arylsulfotransferase_bact"/>
</dbReference>
<dbReference type="Pfam" id="PF05935">
    <property type="entry name" value="Arylsulfotrans"/>
    <property type="match status" value="1"/>
</dbReference>
<dbReference type="AlphaFoldDB" id="A0AA35RVV7"/>
<evidence type="ECO:0008006" key="3">
    <source>
        <dbReference type="Google" id="ProtNLM"/>
    </source>
</evidence>
<dbReference type="InterPro" id="IPR011047">
    <property type="entry name" value="Quinoprotein_ADH-like_sf"/>
</dbReference>
<organism evidence="1 2">
    <name type="scientific">Geodia barretti</name>
    <name type="common">Barrett's horny sponge</name>
    <dbReference type="NCBI Taxonomy" id="519541"/>
    <lineage>
        <taxon>Eukaryota</taxon>
        <taxon>Metazoa</taxon>
        <taxon>Porifera</taxon>
        <taxon>Demospongiae</taxon>
        <taxon>Heteroscleromorpha</taxon>
        <taxon>Tetractinellida</taxon>
        <taxon>Astrophorina</taxon>
        <taxon>Geodiidae</taxon>
        <taxon>Geodia</taxon>
    </lineage>
</organism>
<gene>
    <name evidence="1" type="ORF">GBAR_LOCUS11289</name>
</gene>
<dbReference type="GO" id="GO:0004062">
    <property type="term" value="F:aryl sulfotransferase activity"/>
    <property type="evidence" value="ECO:0007669"/>
    <property type="project" value="InterPro"/>
</dbReference>
<keyword evidence="2" id="KW-1185">Reference proteome</keyword>
<dbReference type="PANTHER" id="PTHR35340:SF5">
    <property type="entry name" value="ASST-DOMAIN-CONTAINING PROTEIN"/>
    <property type="match status" value="1"/>
</dbReference>
<dbReference type="EMBL" id="CASHTH010001700">
    <property type="protein sequence ID" value="CAI8018644.1"/>
    <property type="molecule type" value="Genomic_DNA"/>
</dbReference>
<proteinExistence type="predicted"/>
<comment type="caution">
    <text evidence="1">The sequence shown here is derived from an EMBL/GenBank/DDBJ whole genome shotgun (WGS) entry which is preliminary data.</text>
</comment>